<dbReference type="EC" id="3.4.11.9" evidence="7"/>
<evidence type="ECO:0000256" key="2">
    <source>
        <dbReference type="ARBA" id="ARBA00022723"/>
    </source>
</evidence>
<keyword evidence="7" id="KW-0031">Aminopeptidase</keyword>
<feature type="domain" description="Peptidase M24" evidence="6">
    <location>
        <begin position="132"/>
        <end position="352"/>
    </location>
</feature>
<dbReference type="PANTHER" id="PTHR46112">
    <property type="entry name" value="AMINOPEPTIDASE"/>
    <property type="match status" value="1"/>
</dbReference>
<comment type="similarity">
    <text evidence="5">Belongs to the peptidase M24B family.</text>
</comment>
<accession>A0A8J2BSA5</accession>
<dbReference type="Pfam" id="PF00557">
    <property type="entry name" value="Peptidase_M24"/>
    <property type="match status" value="1"/>
</dbReference>
<name>A0A8J2BSA5_9BACT</name>
<reference evidence="7" key="1">
    <citation type="submission" date="2021-02" db="EMBL/GenBank/DDBJ databases">
        <authorList>
            <person name="Cremers G."/>
            <person name="Picone N."/>
        </authorList>
    </citation>
    <scope>NUCLEOTIDE SEQUENCE</scope>
    <source>
        <strain evidence="7">PQ17</strain>
    </source>
</reference>
<evidence type="ECO:0000256" key="3">
    <source>
        <dbReference type="ARBA" id="ARBA00022801"/>
    </source>
</evidence>
<sequence length="369" mass="41338">MKLVRLLYAASETNADMLYATRILVPDPFLWWEKNGETFAAFSRLEVDRARRLCSVQHVLATEEILPSEKKRHSPVALILAVSRKFGFRSILVPPSFPVALADALRRKGLKVRVGPSPFFPGRAIKTEKEVEHILQAVRMAEAGLKRALEILERATIGKDNRLRWRGGVLTSERLRSEIEAVIVEQGGMPWGTIVAGGKQACDPHERGSGPLPAGEPIVLDIFPRDSSTGYYGDLTRTVVKGRAPGRVRKLYHTVAEGKRRILRQLKDGVDGAKLQRELVQWFQEQGYPTEKREGRWVGFFHGLGHGLGLEIHEPPRFGSDTLHEGNVVTVEPGLYYPELGGVRLEDVVWIRKEGIENLTSAPERLEIP</sequence>
<dbReference type="Proteomes" id="UP000663859">
    <property type="component" value="Unassembled WGS sequence"/>
</dbReference>
<dbReference type="PANTHER" id="PTHR46112:SF2">
    <property type="entry name" value="XAA-PRO AMINOPEPTIDASE P-RELATED"/>
    <property type="match status" value="1"/>
</dbReference>
<dbReference type="Gene3D" id="3.90.230.10">
    <property type="entry name" value="Creatinase/methionine aminopeptidase superfamily"/>
    <property type="match status" value="1"/>
</dbReference>
<dbReference type="GO" id="GO:0008237">
    <property type="term" value="F:metallopeptidase activity"/>
    <property type="evidence" value="ECO:0007669"/>
    <property type="project" value="UniProtKB-KW"/>
</dbReference>
<evidence type="ECO:0000256" key="4">
    <source>
        <dbReference type="ARBA" id="ARBA00023049"/>
    </source>
</evidence>
<evidence type="ECO:0000313" key="7">
    <source>
        <dbReference type="EMBL" id="CAF0696115.1"/>
    </source>
</evidence>
<gene>
    <name evidence="7" type="ORF">MPNT_20120</name>
</gene>
<comment type="caution">
    <text evidence="7">The sequence shown here is derived from an EMBL/GenBank/DDBJ whole genome shotgun (WGS) entry which is preliminary data.</text>
</comment>
<keyword evidence="1" id="KW-0645">Protease</keyword>
<evidence type="ECO:0000313" key="8">
    <source>
        <dbReference type="Proteomes" id="UP000663859"/>
    </source>
</evidence>
<keyword evidence="2 5" id="KW-0479">Metal-binding</keyword>
<dbReference type="GO" id="GO:0046872">
    <property type="term" value="F:metal ion binding"/>
    <property type="evidence" value="ECO:0007669"/>
    <property type="project" value="UniProtKB-KW"/>
</dbReference>
<dbReference type="InterPro" id="IPR001131">
    <property type="entry name" value="Peptidase_M24B_aminopep-P_CS"/>
</dbReference>
<dbReference type="GO" id="GO:0004177">
    <property type="term" value="F:aminopeptidase activity"/>
    <property type="evidence" value="ECO:0007669"/>
    <property type="project" value="UniProtKB-KW"/>
</dbReference>
<protein>
    <submittedName>
        <fullName evidence="7">Xaa-Pro aminopeptidase</fullName>
        <ecNumber evidence="7">3.4.11.9</ecNumber>
    </submittedName>
</protein>
<dbReference type="InterPro" id="IPR050659">
    <property type="entry name" value="Peptidase_M24B"/>
</dbReference>
<dbReference type="InterPro" id="IPR000994">
    <property type="entry name" value="Pept_M24"/>
</dbReference>
<dbReference type="PROSITE" id="PS00491">
    <property type="entry name" value="PROLINE_PEPTIDASE"/>
    <property type="match status" value="1"/>
</dbReference>
<dbReference type="SUPFAM" id="SSF55920">
    <property type="entry name" value="Creatinase/aminopeptidase"/>
    <property type="match status" value="1"/>
</dbReference>
<keyword evidence="3 7" id="KW-0378">Hydrolase</keyword>
<evidence type="ECO:0000256" key="5">
    <source>
        <dbReference type="RuleBase" id="RU000590"/>
    </source>
</evidence>
<dbReference type="InterPro" id="IPR036005">
    <property type="entry name" value="Creatinase/aminopeptidase-like"/>
</dbReference>
<dbReference type="RefSeq" id="WP_174581951.1">
    <property type="nucleotide sequence ID" value="NZ_CAJNOB010000012.1"/>
</dbReference>
<keyword evidence="4" id="KW-0482">Metalloprotease</keyword>
<dbReference type="EMBL" id="CAJNOB010000012">
    <property type="protein sequence ID" value="CAF0696115.1"/>
    <property type="molecule type" value="Genomic_DNA"/>
</dbReference>
<organism evidence="7 8">
    <name type="scientific">Candidatus Methylacidithermus pantelleriae</name>
    <dbReference type="NCBI Taxonomy" id="2744239"/>
    <lineage>
        <taxon>Bacteria</taxon>
        <taxon>Pseudomonadati</taxon>
        <taxon>Verrucomicrobiota</taxon>
        <taxon>Methylacidiphilae</taxon>
        <taxon>Methylacidiphilales</taxon>
        <taxon>Methylacidiphilaceae</taxon>
        <taxon>Candidatus Methylacidithermus</taxon>
    </lineage>
</organism>
<dbReference type="AlphaFoldDB" id="A0A8J2BSA5"/>
<evidence type="ECO:0000259" key="6">
    <source>
        <dbReference type="Pfam" id="PF00557"/>
    </source>
</evidence>
<evidence type="ECO:0000256" key="1">
    <source>
        <dbReference type="ARBA" id="ARBA00022670"/>
    </source>
</evidence>
<dbReference type="GO" id="GO:0006508">
    <property type="term" value="P:proteolysis"/>
    <property type="evidence" value="ECO:0007669"/>
    <property type="project" value="UniProtKB-KW"/>
</dbReference>
<proteinExistence type="inferred from homology"/>
<keyword evidence="8" id="KW-1185">Reference proteome</keyword>